<protein>
    <recommendedName>
        <fullName evidence="4">Retrotransposon gag domain-containing protein</fullName>
    </recommendedName>
</protein>
<evidence type="ECO:0000313" key="2">
    <source>
        <dbReference type="EMBL" id="KAJ9541128.1"/>
    </source>
</evidence>
<organism evidence="2 3">
    <name type="scientific">Centaurea solstitialis</name>
    <name type="common">yellow star-thistle</name>
    <dbReference type="NCBI Taxonomy" id="347529"/>
    <lineage>
        <taxon>Eukaryota</taxon>
        <taxon>Viridiplantae</taxon>
        <taxon>Streptophyta</taxon>
        <taxon>Embryophyta</taxon>
        <taxon>Tracheophyta</taxon>
        <taxon>Spermatophyta</taxon>
        <taxon>Magnoliopsida</taxon>
        <taxon>eudicotyledons</taxon>
        <taxon>Gunneridae</taxon>
        <taxon>Pentapetalae</taxon>
        <taxon>asterids</taxon>
        <taxon>campanulids</taxon>
        <taxon>Asterales</taxon>
        <taxon>Asteraceae</taxon>
        <taxon>Carduoideae</taxon>
        <taxon>Cardueae</taxon>
        <taxon>Centaureinae</taxon>
        <taxon>Centaurea</taxon>
    </lineage>
</organism>
<feature type="compositionally biased region" description="Basic and acidic residues" evidence="1">
    <location>
        <begin position="74"/>
        <end position="109"/>
    </location>
</feature>
<dbReference type="EMBL" id="JARYMX010000007">
    <property type="protein sequence ID" value="KAJ9541128.1"/>
    <property type="molecule type" value="Genomic_DNA"/>
</dbReference>
<keyword evidence="3" id="KW-1185">Reference proteome</keyword>
<dbReference type="PANTHER" id="PTHR15503">
    <property type="entry name" value="LDOC1 RELATED"/>
    <property type="match status" value="1"/>
</dbReference>
<proteinExistence type="predicted"/>
<evidence type="ECO:0000313" key="3">
    <source>
        <dbReference type="Proteomes" id="UP001172457"/>
    </source>
</evidence>
<dbReference type="PANTHER" id="PTHR15503:SF42">
    <property type="entry name" value="ZINC FINGER, CCHC-TYPE, RETROTRANSPOSON GAG DOMAIN, ASPARTIC PEPTIDASE DOMAIN PROTEIN-RELATED"/>
    <property type="match status" value="1"/>
</dbReference>
<gene>
    <name evidence="2" type="ORF">OSB04_027634</name>
</gene>
<dbReference type="AlphaFoldDB" id="A0AA38SLM4"/>
<accession>A0AA38SLM4</accession>
<dbReference type="InterPro" id="IPR032567">
    <property type="entry name" value="RTL1-rel"/>
</dbReference>
<sequence>MEEEFLLLEQGGSSVQDYTTKFIEKVRFAGVYVPTEDRKVERFIWGLRGNLREFVLSKEPATFQAAINAAETIEREKNRQATERMGEKRKWDGPANDPRKGRFPRTDSRGHHHLIGQLKKNYQMMMSSIIIIILIP</sequence>
<name>A0AA38SLM4_9ASTR</name>
<dbReference type="Proteomes" id="UP001172457">
    <property type="component" value="Chromosome 7"/>
</dbReference>
<reference evidence="2" key="1">
    <citation type="submission" date="2023-03" db="EMBL/GenBank/DDBJ databases">
        <title>Chromosome-scale reference genome and RAD-based genetic map of yellow starthistle (Centaurea solstitialis) reveal putative structural variation and QTLs associated with invader traits.</title>
        <authorList>
            <person name="Reatini B."/>
            <person name="Cang F.A."/>
            <person name="Jiang Q."/>
            <person name="Mckibben M.T.W."/>
            <person name="Barker M.S."/>
            <person name="Rieseberg L.H."/>
            <person name="Dlugosch K.M."/>
        </authorList>
    </citation>
    <scope>NUCLEOTIDE SEQUENCE</scope>
    <source>
        <strain evidence="2">CAN-66</strain>
        <tissue evidence="2">Leaf</tissue>
    </source>
</reference>
<comment type="caution">
    <text evidence="2">The sequence shown here is derived from an EMBL/GenBank/DDBJ whole genome shotgun (WGS) entry which is preliminary data.</text>
</comment>
<feature type="region of interest" description="Disordered" evidence="1">
    <location>
        <begin position="74"/>
        <end position="110"/>
    </location>
</feature>
<evidence type="ECO:0000256" key="1">
    <source>
        <dbReference type="SAM" id="MobiDB-lite"/>
    </source>
</evidence>
<evidence type="ECO:0008006" key="4">
    <source>
        <dbReference type="Google" id="ProtNLM"/>
    </source>
</evidence>